<sequence length="341" mass="38505">KPIREWTTVARSSQSRPRYLCGRQEPPALAGPGSRTQSLERAAASPALLGAGVLHHGHVPELEGVDRHEYQRHVGPSSSQNASSSFHHRLWRITYDFGGSLSAAMTSAAALTAFTFFSSCSWTKPAQQELEVSALAWSISITSSFPSSPLAMNFLWSKELQEEVQKLNCKTYWALKEIFKRLQFKVMGLEQMSLDEDDALALLDIIKVIFGNKRAGMMVTDYDNCVALESELANQILKTQTGFNLTLLLLSFLEGKTTRDPTRKYSIVNSWGGLAGLWCRNLGTQKSWLNDYVELQYLADPESSTMYERWKALYKLKWYCIKIILHQFVLYHLFLIDAGSF</sequence>
<feature type="domain" description="Sox C-terminal" evidence="5">
    <location>
        <begin position="1"/>
        <end position="119"/>
    </location>
</feature>
<keyword evidence="1" id="KW-0805">Transcription regulation</keyword>
<keyword evidence="2" id="KW-0804">Transcription</keyword>
<organism evidence="6 7">
    <name type="scientific">Ovis aries</name>
    <name type="common">Sheep</name>
    <dbReference type="NCBI Taxonomy" id="9940"/>
    <lineage>
        <taxon>Eukaryota</taxon>
        <taxon>Metazoa</taxon>
        <taxon>Chordata</taxon>
        <taxon>Craniata</taxon>
        <taxon>Vertebrata</taxon>
        <taxon>Euteleostomi</taxon>
        <taxon>Mammalia</taxon>
        <taxon>Eutheria</taxon>
        <taxon>Laurasiatheria</taxon>
        <taxon>Artiodactyla</taxon>
        <taxon>Ruminantia</taxon>
        <taxon>Pecora</taxon>
        <taxon>Bovidae</taxon>
        <taxon>Caprinae</taxon>
        <taxon>Ovis</taxon>
    </lineage>
</organism>
<feature type="region of interest" description="Disordered" evidence="4">
    <location>
        <begin position="1"/>
        <end position="37"/>
    </location>
</feature>
<evidence type="ECO:0000313" key="6">
    <source>
        <dbReference type="EMBL" id="KAG5205503.1"/>
    </source>
</evidence>
<protein>
    <recommendedName>
        <fullName evidence="5">Sox C-terminal domain-containing protein</fullName>
    </recommendedName>
</protein>
<reference evidence="6 7" key="1">
    <citation type="submission" date="2020-12" db="EMBL/GenBank/DDBJ databases">
        <title>De novo assembly of Tibetan sheep genome.</title>
        <authorList>
            <person name="Li X."/>
        </authorList>
    </citation>
    <scope>NUCLEOTIDE SEQUENCE [LARGE SCALE GENOMIC DNA]</scope>
    <source>
        <tissue evidence="6">Heart</tissue>
    </source>
</reference>
<proteinExistence type="predicted"/>
<evidence type="ECO:0000259" key="5">
    <source>
        <dbReference type="PROSITE" id="PS51516"/>
    </source>
</evidence>
<evidence type="ECO:0000256" key="1">
    <source>
        <dbReference type="ARBA" id="ARBA00023015"/>
    </source>
</evidence>
<comment type="caution">
    <text evidence="6">The sequence shown here is derived from an EMBL/GenBank/DDBJ whole genome shotgun (WGS) entry which is preliminary data.</text>
</comment>
<evidence type="ECO:0000256" key="3">
    <source>
        <dbReference type="ARBA" id="ARBA00023242"/>
    </source>
</evidence>
<dbReference type="InterPro" id="IPR021934">
    <property type="entry name" value="Sox_C"/>
</dbReference>
<dbReference type="AlphaFoldDB" id="A0A835ZZI4"/>
<dbReference type="PROSITE" id="PS51516">
    <property type="entry name" value="SOX_C"/>
    <property type="match status" value="1"/>
</dbReference>
<dbReference type="EMBL" id="JAEMGP010000008">
    <property type="protein sequence ID" value="KAG5205503.1"/>
    <property type="molecule type" value="Genomic_DNA"/>
</dbReference>
<evidence type="ECO:0000313" key="7">
    <source>
        <dbReference type="Proteomes" id="UP000664991"/>
    </source>
</evidence>
<keyword evidence="3" id="KW-0539">Nucleus</keyword>
<gene>
    <name evidence="6" type="ORF">JEQ12_018753</name>
</gene>
<evidence type="ECO:0000256" key="2">
    <source>
        <dbReference type="ARBA" id="ARBA00023163"/>
    </source>
</evidence>
<accession>A0A835ZZI4</accession>
<feature type="non-terminal residue" evidence="6">
    <location>
        <position position="1"/>
    </location>
</feature>
<evidence type="ECO:0000256" key="4">
    <source>
        <dbReference type="SAM" id="MobiDB-lite"/>
    </source>
</evidence>
<dbReference type="Proteomes" id="UP000664991">
    <property type="component" value="Unassembled WGS sequence"/>
</dbReference>
<name>A0A835ZZI4_SHEEP</name>